<comment type="pathway">
    <text evidence="1 8">Metabolic intermediate biosynthesis; chorismate biosynthesis; chorismate from D-erythrose 4-phosphate and phosphoenolpyruvate: step 6/7.</text>
</comment>
<keyword evidence="11" id="KW-1185">Reference proteome</keyword>
<evidence type="ECO:0000256" key="8">
    <source>
        <dbReference type="HAMAP-Rule" id="MF_00210"/>
    </source>
</evidence>
<evidence type="ECO:0000313" key="11">
    <source>
        <dbReference type="Proteomes" id="UP000007464"/>
    </source>
</evidence>
<feature type="binding site" evidence="8">
    <location>
        <position position="179"/>
    </location>
    <ligand>
        <name>phosphoenolpyruvate</name>
        <dbReference type="ChEBI" id="CHEBI:58702"/>
    </ligand>
</feature>
<dbReference type="KEGG" id="bva:BVAF_385"/>
<feature type="binding site" evidence="8">
    <location>
        <position position="28"/>
    </location>
    <ligand>
        <name>3-phosphoshikimate</name>
        <dbReference type="ChEBI" id="CHEBI:145989"/>
    </ligand>
</feature>
<keyword evidence="6 8" id="KW-0057">Aromatic amino acid biosynthesis</keyword>
<dbReference type="PROSITE" id="PS00885">
    <property type="entry name" value="EPSP_SYNTHASE_2"/>
    <property type="match status" value="1"/>
</dbReference>
<reference evidence="10 11" key="1">
    <citation type="journal article" date="2010" name="BMC Genomics">
        <title>Unprecedented loss of ammonia assimilation capability in a urease-encoding bacterial mutualist.</title>
        <authorList>
            <person name="Williams L.E."/>
            <person name="Wernegreen J.J."/>
        </authorList>
    </citation>
    <scope>NUCLEOTIDE SEQUENCE [LARGE SCALE GENOMIC DNA]</scope>
    <source>
        <strain evidence="10 11">BVAF</strain>
    </source>
</reference>
<dbReference type="HOGENOM" id="CLU_024321_0_0_6"/>
<dbReference type="HAMAP" id="MF_00210">
    <property type="entry name" value="EPSP_synth"/>
    <property type="match status" value="1"/>
</dbReference>
<dbReference type="NCBIfam" id="TIGR01356">
    <property type="entry name" value="aroA"/>
    <property type="match status" value="1"/>
</dbReference>
<dbReference type="GO" id="GO:0005737">
    <property type="term" value="C:cytoplasm"/>
    <property type="evidence" value="ECO:0007669"/>
    <property type="project" value="UniProtKB-SubCell"/>
</dbReference>
<evidence type="ECO:0000256" key="2">
    <source>
        <dbReference type="ARBA" id="ARBA00009948"/>
    </source>
</evidence>
<feature type="binding site" evidence="8">
    <location>
        <position position="357"/>
    </location>
    <ligand>
        <name>phosphoenolpyruvate</name>
        <dbReference type="ChEBI" id="CHEBI:58702"/>
    </ligand>
</feature>
<feature type="binding site" evidence="8">
    <location>
        <position position="424"/>
    </location>
    <ligand>
        <name>phosphoenolpyruvate</name>
        <dbReference type="ChEBI" id="CHEBI:58702"/>
    </ligand>
</feature>
<dbReference type="InterPro" id="IPR013792">
    <property type="entry name" value="RNA3'P_cycl/enolpyr_Trfase_a/b"/>
</dbReference>
<dbReference type="CDD" id="cd01556">
    <property type="entry name" value="EPSP_synthase"/>
    <property type="match status" value="1"/>
</dbReference>
<dbReference type="FunFam" id="3.65.10.10:FF:000004">
    <property type="entry name" value="3-phosphoshikimate 1-carboxyvinyltransferase"/>
    <property type="match status" value="1"/>
</dbReference>
<dbReference type="RefSeq" id="WP_013516703.1">
    <property type="nucleotide sequence ID" value="NC_014909.2"/>
</dbReference>
<feature type="domain" description="Enolpyruvate transferase" evidence="9">
    <location>
        <begin position="9"/>
        <end position="432"/>
    </location>
</feature>
<dbReference type="EMBL" id="CP002189">
    <property type="protein sequence ID" value="ADV33778.1"/>
    <property type="molecule type" value="Genomic_DNA"/>
</dbReference>
<evidence type="ECO:0000256" key="4">
    <source>
        <dbReference type="ARBA" id="ARBA00022605"/>
    </source>
</evidence>
<evidence type="ECO:0000256" key="6">
    <source>
        <dbReference type="ARBA" id="ARBA00023141"/>
    </source>
</evidence>
<dbReference type="GO" id="GO:0009073">
    <property type="term" value="P:aromatic amino acid family biosynthetic process"/>
    <property type="evidence" value="ECO:0007669"/>
    <property type="project" value="UniProtKB-KW"/>
</dbReference>
<proteinExistence type="inferred from homology"/>
<evidence type="ECO:0000256" key="1">
    <source>
        <dbReference type="ARBA" id="ARBA00004811"/>
    </source>
</evidence>
<dbReference type="STRING" id="859654.BVAF_385"/>
<evidence type="ECO:0000256" key="3">
    <source>
        <dbReference type="ARBA" id="ARBA00022490"/>
    </source>
</evidence>
<dbReference type="InterPro" id="IPR006264">
    <property type="entry name" value="EPSP_synthase"/>
</dbReference>
<gene>
    <name evidence="8 10" type="primary">aroA</name>
    <name evidence="10" type="ordered locus">BVAF_385</name>
</gene>
<feature type="binding site" evidence="8">
    <location>
        <position position="24"/>
    </location>
    <ligand>
        <name>3-phosphoshikimate</name>
        <dbReference type="ChEBI" id="CHEBI:145989"/>
    </ligand>
</feature>
<evidence type="ECO:0000256" key="7">
    <source>
        <dbReference type="ARBA" id="ARBA00044633"/>
    </source>
</evidence>
<dbReference type="UniPathway" id="UPA00053">
    <property type="reaction ID" value="UER00089"/>
</dbReference>
<feature type="binding site" evidence="8">
    <location>
        <position position="103"/>
    </location>
    <ligand>
        <name>phosphoenolpyruvate</name>
        <dbReference type="ChEBI" id="CHEBI:58702"/>
    </ligand>
</feature>
<accession>E8Q684</accession>
<dbReference type="Proteomes" id="UP000007464">
    <property type="component" value="Chromosome"/>
</dbReference>
<dbReference type="OrthoDB" id="9809920at2"/>
<dbReference type="InterPro" id="IPR023193">
    <property type="entry name" value="EPSP_synthase_CS"/>
</dbReference>
<dbReference type="GO" id="GO:0003866">
    <property type="term" value="F:3-phosphoshikimate 1-carboxyvinyltransferase activity"/>
    <property type="evidence" value="ECO:0007669"/>
    <property type="project" value="UniProtKB-UniRule"/>
</dbReference>
<feature type="binding site" evidence="8">
    <location>
        <position position="23"/>
    </location>
    <ligand>
        <name>phosphoenolpyruvate</name>
        <dbReference type="ChEBI" id="CHEBI:58702"/>
    </ligand>
</feature>
<keyword evidence="5 8" id="KW-0808">Transferase</keyword>
<dbReference type="EC" id="2.5.1.19" evidence="8"/>
<dbReference type="PANTHER" id="PTHR21090:SF5">
    <property type="entry name" value="PENTAFUNCTIONAL AROM POLYPEPTIDE"/>
    <property type="match status" value="1"/>
</dbReference>
<feature type="binding site" evidence="8">
    <location>
        <position position="23"/>
    </location>
    <ligand>
        <name>3-phosphoshikimate</name>
        <dbReference type="ChEBI" id="CHEBI:145989"/>
    </ligand>
</feature>
<dbReference type="PANTHER" id="PTHR21090">
    <property type="entry name" value="AROM/DEHYDROQUINATE SYNTHASE"/>
    <property type="match status" value="1"/>
</dbReference>
<comment type="subunit">
    <text evidence="8">Monomer.</text>
</comment>
<feature type="active site" description="Proton acceptor" evidence="8">
    <location>
        <position position="323"/>
    </location>
</feature>
<comment type="subcellular location">
    <subcellularLocation>
        <location evidence="8">Cytoplasm</location>
    </subcellularLocation>
</comment>
<feature type="binding site" evidence="8">
    <location>
        <position position="349"/>
    </location>
    <ligand>
        <name>3-phosphoshikimate</name>
        <dbReference type="ChEBI" id="CHEBI:145989"/>
    </ligand>
</feature>
<sequence>MNNFIKLDPIYKVNGTVSLPGSKSISNRALLLAAQSVGTTRLINLLDSDDVQYMLNALYKLGIQYKLSSDRKICEIDGIGGPLQFQNKSSLHPQLTLFLGNAGTVVRPLIAALSIVTSQNIMLTGDVRMQERPIHHLIHALRQGGSQINYLKKEYHVPVCLNGGYRGGTIIIQGNISSQFLSSILMMIPLAPENTCIKVDGKLVSKPYIDLTLSIMKIFGITIQHQDYKIFYCEGNRLYVSPKEYIIEGDASSASYFLAASAIKGGTVKVLGIDKHSKQGDVYFSDILNRMGAFVSWGDNYIECTRGTTLNASIDIDVNHMPDAAMTLAIIALFTIEKKIPMILRNIYNWRVKESDRLYAMATELRKVGAKVIEGYDYLYIFAPQKIQSAYINTYHDHRIAMCFSLIALSGVSVIIDNPQCICKTFPDFFNQFFKISNTQQ</sequence>
<keyword evidence="4 8" id="KW-0028">Amino-acid biosynthesis</keyword>
<dbReference type="PROSITE" id="PS00104">
    <property type="entry name" value="EPSP_SYNTHASE_1"/>
    <property type="match status" value="1"/>
</dbReference>
<feature type="binding site" evidence="8">
    <location>
        <position position="177"/>
    </location>
    <ligand>
        <name>3-phosphoshikimate</name>
        <dbReference type="ChEBI" id="CHEBI:145989"/>
    </ligand>
</feature>
<evidence type="ECO:0000313" key="10">
    <source>
        <dbReference type="EMBL" id="ADV33778.1"/>
    </source>
</evidence>
<dbReference type="PIRSF" id="PIRSF000505">
    <property type="entry name" value="EPSPS"/>
    <property type="match status" value="1"/>
</dbReference>
<dbReference type="InterPro" id="IPR001986">
    <property type="entry name" value="Enolpyruvate_Tfrase_dom"/>
</dbReference>
<comment type="similarity">
    <text evidence="2 8">Belongs to the EPSP synthase family.</text>
</comment>
<feature type="binding site" evidence="8">
    <location>
        <position position="179"/>
    </location>
    <ligand>
        <name>3-phosphoshikimate</name>
        <dbReference type="ChEBI" id="CHEBI:145989"/>
    </ligand>
</feature>
<feature type="binding site" evidence="8">
    <location>
        <position position="178"/>
    </location>
    <ligand>
        <name>3-phosphoshikimate</name>
        <dbReference type="ChEBI" id="CHEBI:145989"/>
    </ligand>
</feature>
<feature type="binding site" evidence="8">
    <location>
        <position position="399"/>
    </location>
    <ligand>
        <name>phosphoenolpyruvate</name>
        <dbReference type="ChEBI" id="CHEBI:58702"/>
    </ligand>
</feature>
<dbReference type="GO" id="GO:0008652">
    <property type="term" value="P:amino acid biosynthetic process"/>
    <property type="evidence" value="ECO:0007669"/>
    <property type="project" value="UniProtKB-KW"/>
</dbReference>
<dbReference type="SUPFAM" id="SSF55205">
    <property type="entry name" value="EPT/RTPC-like"/>
    <property type="match status" value="1"/>
</dbReference>
<dbReference type="FunFam" id="3.65.10.10:FF:000003">
    <property type="entry name" value="3-phosphoshikimate 1-carboxyvinyltransferase"/>
    <property type="match status" value="1"/>
</dbReference>
<dbReference type="AlphaFoldDB" id="E8Q684"/>
<feature type="binding site" evidence="8">
    <location>
        <position position="205"/>
    </location>
    <ligand>
        <name>3-phosphoshikimate</name>
        <dbReference type="ChEBI" id="CHEBI:145989"/>
    </ligand>
</feature>
<feature type="binding site" evidence="8">
    <location>
        <position position="132"/>
    </location>
    <ligand>
        <name>phosphoenolpyruvate</name>
        <dbReference type="ChEBI" id="CHEBI:58702"/>
    </ligand>
</feature>
<comment type="catalytic activity">
    <reaction evidence="7">
        <text>3-phosphoshikimate + phosphoenolpyruvate = 5-O-(1-carboxyvinyl)-3-phosphoshikimate + phosphate</text>
        <dbReference type="Rhea" id="RHEA:21256"/>
        <dbReference type="ChEBI" id="CHEBI:43474"/>
        <dbReference type="ChEBI" id="CHEBI:57701"/>
        <dbReference type="ChEBI" id="CHEBI:58702"/>
        <dbReference type="ChEBI" id="CHEBI:145989"/>
        <dbReference type="EC" id="2.5.1.19"/>
    </reaction>
    <physiologicalReaction direction="left-to-right" evidence="7">
        <dbReference type="Rhea" id="RHEA:21257"/>
    </physiologicalReaction>
</comment>
<dbReference type="Pfam" id="PF00275">
    <property type="entry name" value="EPSP_synthase"/>
    <property type="match status" value="1"/>
</dbReference>
<comment type="function">
    <text evidence="8">Catalyzes the transfer of the enolpyruvyl moiety of phosphoenolpyruvate (PEP) to the 5-hydroxyl of shikimate-3-phosphate (S3P) to produce enolpyruvyl shikimate-3-phosphate and inorganic phosphate.</text>
</comment>
<evidence type="ECO:0000256" key="5">
    <source>
        <dbReference type="ARBA" id="ARBA00022679"/>
    </source>
</evidence>
<dbReference type="GO" id="GO:0009423">
    <property type="term" value="P:chorismate biosynthetic process"/>
    <property type="evidence" value="ECO:0007669"/>
    <property type="project" value="UniProtKB-UniRule"/>
</dbReference>
<protein>
    <recommendedName>
        <fullName evidence="8">3-phosphoshikimate 1-carboxyvinyltransferase</fullName>
        <ecNumber evidence="8">2.5.1.19</ecNumber>
    </recommendedName>
    <alternativeName>
        <fullName evidence="8">5-enolpyruvylshikimate-3-phosphate synthase</fullName>
        <shortName evidence="8">EPSP synthase</shortName>
        <shortName evidence="8">EPSPS</shortName>
    </alternativeName>
</protein>
<feature type="binding site" evidence="8">
    <location>
        <position position="353"/>
    </location>
    <ligand>
        <name>3-phosphoshikimate</name>
        <dbReference type="ChEBI" id="CHEBI:145989"/>
    </ligand>
</feature>
<organism evidence="10 11">
    <name type="scientific">Blochmanniella vafra (strain BVAF)</name>
    <dbReference type="NCBI Taxonomy" id="859654"/>
    <lineage>
        <taxon>Bacteria</taxon>
        <taxon>Pseudomonadati</taxon>
        <taxon>Pseudomonadota</taxon>
        <taxon>Gammaproteobacteria</taxon>
        <taxon>Enterobacterales</taxon>
        <taxon>Enterobacteriaceae</taxon>
        <taxon>ant endosymbionts</taxon>
        <taxon>Candidatus Blochmanniella</taxon>
    </lineage>
</organism>
<dbReference type="Gene3D" id="3.65.10.10">
    <property type="entry name" value="Enolpyruvate transferase domain"/>
    <property type="match status" value="2"/>
</dbReference>
<dbReference type="InterPro" id="IPR036968">
    <property type="entry name" value="Enolpyruvate_Tfrase_sf"/>
</dbReference>
<keyword evidence="3 8" id="KW-0963">Cytoplasm</keyword>
<feature type="binding site" evidence="8">
    <location>
        <position position="323"/>
    </location>
    <ligand>
        <name>3-phosphoshikimate</name>
        <dbReference type="ChEBI" id="CHEBI:145989"/>
    </ligand>
</feature>
<evidence type="ECO:0000259" key="9">
    <source>
        <dbReference type="Pfam" id="PF00275"/>
    </source>
</evidence>
<name>E8Q684_BLOVB</name>